<dbReference type="AlphaFoldDB" id="A0A848M1I2"/>
<evidence type="ECO:0000256" key="8">
    <source>
        <dbReference type="ARBA" id="ARBA00022777"/>
    </source>
</evidence>
<keyword evidence="10" id="KW-0902">Two-component regulatory system</keyword>
<dbReference type="InterPro" id="IPR003661">
    <property type="entry name" value="HisK_dim/P_dom"/>
</dbReference>
<keyword evidence="13" id="KW-0812">Transmembrane</keyword>
<dbReference type="SMART" id="SM00388">
    <property type="entry name" value="HisKA"/>
    <property type="match status" value="1"/>
</dbReference>
<keyword evidence="11 13" id="KW-0472">Membrane</keyword>
<name>A0A848M1I2_PAELE</name>
<evidence type="ECO:0000259" key="14">
    <source>
        <dbReference type="PROSITE" id="PS50109"/>
    </source>
</evidence>
<dbReference type="InterPro" id="IPR003660">
    <property type="entry name" value="HAMP_dom"/>
</dbReference>
<dbReference type="FunFam" id="3.30.565.10:FF:000006">
    <property type="entry name" value="Sensor histidine kinase WalK"/>
    <property type="match status" value="1"/>
</dbReference>
<dbReference type="SMART" id="SM00387">
    <property type="entry name" value="HATPase_c"/>
    <property type="match status" value="1"/>
</dbReference>
<dbReference type="Gene3D" id="3.30.565.10">
    <property type="entry name" value="Histidine kinase-like ATPase, C-terminal domain"/>
    <property type="match status" value="1"/>
</dbReference>
<proteinExistence type="predicted"/>
<gene>
    <name evidence="16" type="ORF">HII30_02280</name>
</gene>
<dbReference type="GO" id="GO:0005886">
    <property type="term" value="C:plasma membrane"/>
    <property type="evidence" value="ECO:0007669"/>
    <property type="project" value="UniProtKB-SubCell"/>
</dbReference>
<accession>A0A848M1I2</accession>
<keyword evidence="5" id="KW-0597">Phosphoprotein</keyword>
<keyword evidence="8 16" id="KW-0418">Kinase</keyword>
<sequence>MLRSLAALFRRMHVLLLTAFFLFSLLFILLISVFYNIHWDSMFSDYHEQMIRNQGYKLLDDMRERGIADRQLTDEEEQWLDRITRLYGVLVRYADNRGQVLYDSVDLETRNSLPTVEEVPYIIDGQQHGVIQLAYLEASKELSPAMVDFRETLDSRSKSLFVLMLLLSLSISYLLAVMLTKHLKRLDQYAQSIRLGKWGGGIPEKGPEEIRRLAVTLREISSELQKQEAWRKNLMEDITHELRTPITSLMTKLEAIMDGVYEASEERLEKMYEELERLSRLLSDLQRLSEAEGAQFGLRMKKKDILKLCRKACMNFQILAAKNGIKLTYDPDNTPCYADIDQDKMLQVVTNLLSNAIKYTPPGGEVTLRASCRAEEVFIECSDNGIGISPEDLPYIFNRLYRADKSRSRFTGGVGLGLSIAKALVEAHEGKIYVDSTPGQGTVFTVRIPVQYRAG</sequence>
<dbReference type="Gene3D" id="1.10.287.130">
    <property type="match status" value="1"/>
</dbReference>
<evidence type="ECO:0000256" key="3">
    <source>
        <dbReference type="ARBA" id="ARBA00012438"/>
    </source>
</evidence>
<dbReference type="Gene3D" id="6.10.340.10">
    <property type="match status" value="1"/>
</dbReference>
<dbReference type="Pfam" id="PF02518">
    <property type="entry name" value="HATPase_c"/>
    <property type="match status" value="1"/>
</dbReference>
<evidence type="ECO:0000256" key="2">
    <source>
        <dbReference type="ARBA" id="ARBA00004651"/>
    </source>
</evidence>
<dbReference type="GO" id="GO:0004721">
    <property type="term" value="F:phosphoprotein phosphatase activity"/>
    <property type="evidence" value="ECO:0007669"/>
    <property type="project" value="TreeGrafter"/>
</dbReference>
<keyword evidence="4" id="KW-1003">Cell membrane</keyword>
<evidence type="ECO:0000256" key="6">
    <source>
        <dbReference type="ARBA" id="ARBA00022679"/>
    </source>
</evidence>
<dbReference type="InterPro" id="IPR003594">
    <property type="entry name" value="HATPase_dom"/>
</dbReference>
<evidence type="ECO:0000256" key="10">
    <source>
        <dbReference type="ARBA" id="ARBA00023012"/>
    </source>
</evidence>
<dbReference type="InterPro" id="IPR036097">
    <property type="entry name" value="HisK_dim/P_sf"/>
</dbReference>
<evidence type="ECO:0000256" key="1">
    <source>
        <dbReference type="ARBA" id="ARBA00000085"/>
    </source>
</evidence>
<dbReference type="InterPro" id="IPR005467">
    <property type="entry name" value="His_kinase_dom"/>
</dbReference>
<feature type="transmembrane region" description="Helical" evidence="13">
    <location>
        <begin position="12"/>
        <end position="35"/>
    </location>
</feature>
<keyword evidence="9" id="KW-0067">ATP-binding</keyword>
<organism evidence="16 17">
    <name type="scientific">Paenibacillus lemnae</name>
    <dbReference type="NCBI Taxonomy" id="1330551"/>
    <lineage>
        <taxon>Bacteria</taxon>
        <taxon>Bacillati</taxon>
        <taxon>Bacillota</taxon>
        <taxon>Bacilli</taxon>
        <taxon>Bacillales</taxon>
        <taxon>Paenibacillaceae</taxon>
        <taxon>Paenibacillus</taxon>
    </lineage>
</organism>
<dbReference type="PANTHER" id="PTHR45453">
    <property type="entry name" value="PHOSPHATE REGULON SENSOR PROTEIN PHOR"/>
    <property type="match status" value="1"/>
</dbReference>
<evidence type="ECO:0000313" key="17">
    <source>
        <dbReference type="Proteomes" id="UP000565468"/>
    </source>
</evidence>
<dbReference type="Pfam" id="PF00512">
    <property type="entry name" value="HisKA"/>
    <property type="match status" value="1"/>
</dbReference>
<dbReference type="InterPro" id="IPR004358">
    <property type="entry name" value="Sig_transdc_His_kin-like_C"/>
</dbReference>
<feature type="transmembrane region" description="Helical" evidence="13">
    <location>
        <begin position="160"/>
        <end position="179"/>
    </location>
</feature>
<protein>
    <recommendedName>
        <fullName evidence="3">histidine kinase</fullName>
        <ecNumber evidence="3">2.7.13.3</ecNumber>
    </recommendedName>
</protein>
<keyword evidence="6" id="KW-0808">Transferase</keyword>
<keyword evidence="12" id="KW-0175">Coiled coil</keyword>
<dbReference type="GO" id="GO:0016036">
    <property type="term" value="P:cellular response to phosphate starvation"/>
    <property type="evidence" value="ECO:0007669"/>
    <property type="project" value="TreeGrafter"/>
</dbReference>
<comment type="catalytic activity">
    <reaction evidence="1">
        <text>ATP + protein L-histidine = ADP + protein N-phospho-L-histidine.</text>
        <dbReference type="EC" id="2.7.13.3"/>
    </reaction>
</comment>
<evidence type="ECO:0000256" key="13">
    <source>
        <dbReference type="SAM" id="Phobius"/>
    </source>
</evidence>
<evidence type="ECO:0000256" key="11">
    <source>
        <dbReference type="ARBA" id="ARBA00023136"/>
    </source>
</evidence>
<dbReference type="CDD" id="cd00082">
    <property type="entry name" value="HisKA"/>
    <property type="match status" value="1"/>
</dbReference>
<dbReference type="InterPro" id="IPR050351">
    <property type="entry name" value="BphY/WalK/GraS-like"/>
</dbReference>
<evidence type="ECO:0000313" key="16">
    <source>
        <dbReference type="EMBL" id="NMO94615.1"/>
    </source>
</evidence>
<feature type="coiled-coil region" evidence="12">
    <location>
        <begin position="261"/>
        <end position="288"/>
    </location>
</feature>
<keyword evidence="17" id="KW-1185">Reference proteome</keyword>
<feature type="domain" description="HAMP" evidence="15">
    <location>
        <begin position="177"/>
        <end position="229"/>
    </location>
</feature>
<dbReference type="InterPro" id="IPR036890">
    <property type="entry name" value="HATPase_C_sf"/>
</dbReference>
<comment type="caution">
    <text evidence="16">The sequence shown here is derived from an EMBL/GenBank/DDBJ whole genome shotgun (WGS) entry which is preliminary data.</text>
</comment>
<dbReference type="PROSITE" id="PS50109">
    <property type="entry name" value="HIS_KIN"/>
    <property type="match status" value="1"/>
</dbReference>
<dbReference type="EC" id="2.7.13.3" evidence="3"/>
<dbReference type="GO" id="GO:0000155">
    <property type="term" value="F:phosphorelay sensor kinase activity"/>
    <property type="evidence" value="ECO:0007669"/>
    <property type="project" value="InterPro"/>
</dbReference>
<evidence type="ECO:0000259" key="15">
    <source>
        <dbReference type="PROSITE" id="PS50885"/>
    </source>
</evidence>
<dbReference type="PANTHER" id="PTHR45453:SF1">
    <property type="entry name" value="PHOSPHATE REGULON SENSOR PROTEIN PHOR"/>
    <property type="match status" value="1"/>
</dbReference>
<dbReference type="CDD" id="cd00075">
    <property type="entry name" value="HATPase"/>
    <property type="match status" value="1"/>
</dbReference>
<evidence type="ECO:0000256" key="12">
    <source>
        <dbReference type="SAM" id="Coils"/>
    </source>
</evidence>
<reference evidence="16 17" key="1">
    <citation type="submission" date="2020-04" db="EMBL/GenBank/DDBJ databases">
        <title>Paenibacillus algicola sp. nov., a novel marine bacterium producing alginate lyase.</title>
        <authorList>
            <person name="Huang H."/>
        </authorList>
    </citation>
    <scope>NUCLEOTIDE SEQUENCE [LARGE SCALE GENOMIC DNA]</scope>
    <source>
        <strain evidence="16 17">L7-75</strain>
    </source>
</reference>
<keyword evidence="7" id="KW-0547">Nucleotide-binding</keyword>
<dbReference type="Proteomes" id="UP000565468">
    <property type="component" value="Unassembled WGS sequence"/>
</dbReference>
<dbReference type="PROSITE" id="PS50885">
    <property type="entry name" value="HAMP"/>
    <property type="match status" value="1"/>
</dbReference>
<evidence type="ECO:0000256" key="9">
    <source>
        <dbReference type="ARBA" id="ARBA00022840"/>
    </source>
</evidence>
<evidence type="ECO:0000256" key="5">
    <source>
        <dbReference type="ARBA" id="ARBA00022553"/>
    </source>
</evidence>
<evidence type="ECO:0000256" key="7">
    <source>
        <dbReference type="ARBA" id="ARBA00022741"/>
    </source>
</evidence>
<keyword evidence="13" id="KW-1133">Transmembrane helix</keyword>
<comment type="subcellular location">
    <subcellularLocation>
        <location evidence="2">Cell membrane</location>
        <topology evidence="2">Multi-pass membrane protein</topology>
    </subcellularLocation>
</comment>
<dbReference type="PRINTS" id="PR00344">
    <property type="entry name" value="BCTRLSENSOR"/>
</dbReference>
<dbReference type="GO" id="GO:0005524">
    <property type="term" value="F:ATP binding"/>
    <property type="evidence" value="ECO:0007669"/>
    <property type="project" value="UniProtKB-KW"/>
</dbReference>
<dbReference type="SUPFAM" id="SSF55874">
    <property type="entry name" value="ATPase domain of HSP90 chaperone/DNA topoisomerase II/histidine kinase"/>
    <property type="match status" value="1"/>
</dbReference>
<dbReference type="EMBL" id="JABBPN010000002">
    <property type="protein sequence ID" value="NMO94615.1"/>
    <property type="molecule type" value="Genomic_DNA"/>
</dbReference>
<dbReference type="SUPFAM" id="SSF47384">
    <property type="entry name" value="Homodimeric domain of signal transducing histidine kinase"/>
    <property type="match status" value="1"/>
</dbReference>
<evidence type="ECO:0000256" key="4">
    <source>
        <dbReference type="ARBA" id="ARBA00022475"/>
    </source>
</evidence>
<feature type="domain" description="Histidine kinase" evidence="14">
    <location>
        <begin position="237"/>
        <end position="452"/>
    </location>
</feature>